<gene>
    <name evidence="2" type="ORF">BBG48_008865</name>
    <name evidence="3" type="ORF">FL857_04935</name>
</gene>
<accession>A0A371IJJ0</accession>
<comment type="caution">
    <text evidence="2">The sequence shown here is derived from an EMBL/GenBank/DDBJ whole genome shotgun (WGS) entry which is preliminary data.</text>
</comment>
<dbReference type="EMBL" id="MBEW02000024">
    <property type="protein sequence ID" value="RDY20652.1"/>
    <property type="molecule type" value="Genomic_DNA"/>
</dbReference>
<comment type="similarity">
    <text evidence="1">Belongs to the ROK (NagC/XylR) family.</text>
</comment>
<evidence type="ECO:0000313" key="3">
    <source>
        <dbReference type="EMBL" id="TRW27057.1"/>
    </source>
</evidence>
<dbReference type="STRING" id="1871336.BBG48_09440"/>
<dbReference type="RefSeq" id="WP_068913078.1">
    <property type="nucleotide sequence ID" value="NZ_MBEW02000024.1"/>
</dbReference>
<dbReference type="AlphaFoldDB" id="A0A371IJJ0"/>
<dbReference type="PANTHER" id="PTHR18964:SF149">
    <property type="entry name" value="BIFUNCTIONAL UDP-N-ACETYLGLUCOSAMINE 2-EPIMERASE_N-ACETYLMANNOSAMINE KINASE"/>
    <property type="match status" value="1"/>
</dbReference>
<reference evidence="2 4" key="1">
    <citation type="journal article" date="2016" name="Genome Announc.">
        <title>Draft Genome Sequence of Criibacterium bergeronii gen. nov., sp. nov., Strain CCRI-22567T, Isolated from a Vaginal Sample from a Woman with Bacterial Vaginosis.</title>
        <authorList>
            <person name="Maheux A.F."/>
            <person name="Berube E."/>
            <person name="Boudreau D.K."/>
            <person name="Raymond F."/>
            <person name="Corbeil J."/>
            <person name="Roy P.H."/>
            <person name="Boissinot M."/>
            <person name="Omar R.F."/>
        </authorList>
    </citation>
    <scope>NUCLEOTIDE SEQUENCE [LARGE SCALE GENOMIC DNA]</scope>
    <source>
        <strain evidence="2 4">CCRI-22567</strain>
    </source>
</reference>
<dbReference type="Pfam" id="PF00480">
    <property type="entry name" value="ROK"/>
    <property type="match status" value="1"/>
</dbReference>
<name>A0A371IJJ0_9FIRM</name>
<dbReference type="Gene3D" id="3.30.420.40">
    <property type="match status" value="2"/>
</dbReference>
<dbReference type="Proteomes" id="UP000093352">
    <property type="component" value="Unassembled WGS sequence"/>
</dbReference>
<evidence type="ECO:0000256" key="1">
    <source>
        <dbReference type="ARBA" id="ARBA00006479"/>
    </source>
</evidence>
<evidence type="ECO:0000313" key="5">
    <source>
        <dbReference type="Proteomes" id="UP000319424"/>
    </source>
</evidence>
<dbReference type="InterPro" id="IPR043129">
    <property type="entry name" value="ATPase_NBD"/>
</dbReference>
<evidence type="ECO:0000313" key="2">
    <source>
        <dbReference type="EMBL" id="RDY20652.1"/>
    </source>
</evidence>
<dbReference type="Proteomes" id="UP000319424">
    <property type="component" value="Unassembled WGS sequence"/>
</dbReference>
<protein>
    <submittedName>
        <fullName evidence="2">ROK family protein</fullName>
    </submittedName>
</protein>
<evidence type="ECO:0000313" key="4">
    <source>
        <dbReference type="Proteomes" id="UP000093352"/>
    </source>
</evidence>
<proteinExistence type="inferred from homology"/>
<organism evidence="2 4">
    <name type="scientific">Criibacterium bergeronii</name>
    <dbReference type="NCBI Taxonomy" id="1871336"/>
    <lineage>
        <taxon>Bacteria</taxon>
        <taxon>Bacillati</taxon>
        <taxon>Bacillota</taxon>
        <taxon>Clostridia</taxon>
        <taxon>Peptostreptococcales</taxon>
        <taxon>Filifactoraceae</taxon>
        <taxon>Criibacterium</taxon>
    </lineage>
</organism>
<sequence>MKKNIGIDVGGTTIKSGITDQNGKILYRAQIPTNVNSGFDAIAQNMIKMLEDLLKNSNVSQEEIDTIGIGIPGVAKEDGTIYYCTNLHWINVPLGQIIQKHFPTVKVMIENDATVAAIAEYALGSIKGVKNAIMLTLGTGVGGGIIIDGKKYSGSQQIGSELGHMVIGDNNFYDCNCGCNGCFETYCSATAVIKYAQKLITDGEKSILTEKYTLENIDAKAVFDGYVLKDTVCIKSVDRFLEYFSTAIANLIKIFDPEYIVLGGGMSAAFDLYIGKLEKLVAQKILFKELPISKIIKAELGNDAGIIGAAMLK</sequence>
<dbReference type="InterPro" id="IPR000600">
    <property type="entry name" value="ROK"/>
</dbReference>
<dbReference type="PANTHER" id="PTHR18964">
    <property type="entry name" value="ROK (REPRESSOR, ORF, KINASE) FAMILY"/>
    <property type="match status" value="1"/>
</dbReference>
<dbReference type="SUPFAM" id="SSF53067">
    <property type="entry name" value="Actin-like ATPase domain"/>
    <property type="match status" value="1"/>
</dbReference>
<dbReference type="EMBL" id="VJXW01000005">
    <property type="protein sequence ID" value="TRW27057.1"/>
    <property type="molecule type" value="Genomic_DNA"/>
</dbReference>
<dbReference type="OrthoDB" id="9810372at2"/>
<keyword evidence="4" id="KW-1185">Reference proteome</keyword>
<reference evidence="2" key="2">
    <citation type="submission" date="2018-07" db="EMBL/GenBank/DDBJ databases">
        <authorList>
            <person name="Quirk P.G."/>
            <person name="Krulwich T.A."/>
        </authorList>
    </citation>
    <scope>NUCLEOTIDE SEQUENCE</scope>
    <source>
        <strain evidence="2">CCRI-22567</strain>
    </source>
</reference>
<reference evidence="3 5" key="3">
    <citation type="submission" date="2019-07" db="EMBL/GenBank/DDBJ databases">
        <title>Criibacterium bergeronii gen. nov., sp. nov. isolated from human clinical samples.</title>
        <authorList>
            <person name="Maheux A.F."/>
            <person name="Boudreau D.K."/>
            <person name="Berube E."/>
            <person name="Brodeur S."/>
            <person name="Bernard K.A."/>
            <person name="Abed J.Y."/>
            <person name="Ducrey E."/>
            <person name="Guay E.F."/>
            <person name="Raymond F."/>
            <person name="Corbeil J."/>
            <person name="Domingo M.-C."/>
            <person name="Roy P.H."/>
            <person name="Boissinot M."/>
            <person name="Tocheva E.I."/>
            <person name="Omar R.F."/>
        </authorList>
    </citation>
    <scope>NUCLEOTIDE SEQUENCE [LARGE SCALE GENOMIC DNA]</scope>
    <source>
        <strain evidence="3 5">CCRI-24246</strain>
    </source>
</reference>